<sequence length="316" mass="36320">MSQPLQVYLAAVYTNSYMPGGNRWPKLNEQECQIMMDAKQHNILESWHYVGKQSYVNNMRENDAKIFLDSGAFSAYTLGVKLKVEDYVDYILRNSDIIRVEDGNLMASVLDGIGDPQETFENQMAMERLGVRPLPCFHANEDERYLEWYVKNYDYITLGGMVGASTQALMQWLDHIWDNYLTDPSGNPRIKVHGFGITAVPLMERYPWYSCDSSSWIQSASFGGIVLPDERKGAINLSVSEKSPSRHQLGQHIENMSPIEREHLYNLLQSQGFDAERLATIYESRAVYNIFAYMKINEIVNKHKRNTKADMIQGLF</sequence>
<protein>
    <recommendedName>
        <fullName evidence="2">tRNA ribosyltransferase</fullName>
    </recommendedName>
</protein>
<accession>A0A7T6ZMD7</accession>
<reference evidence="1" key="1">
    <citation type="submission" date="2020-12" db="EMBL/GenBank/DDBJ databases">
        <authorList>
            <person name="Hu Z."/>
        </authorList>
    </citation>
    <scope>NUCLEOTIDE SEQUENCE</scope>
</reference>
<dbReference type="InterPro" id="IPR036511">
    <property type="entry name" value="TGT-like_sf"/>
</dbReference>
<dbReference type="Gene3D" id="3.20.20.105">
    <property type="entry name" value="Queuine tRNA-ribosyltransferase-like"/>
    <property type="match status" value="1"/>
</dbReference>
<evidence type="ECO:0008006" key="2">
    <source>
        <dbReference type="Google" id="ProtNLM"/>
    </source>
</evidence>
<evidence type="ECO:0000313" key="1">
    <source>
        <dbReference type="EMBL" id="QQK88558.1"/>
    </source>
</evidence>
<dbReference type="GO" id="GO:0006400">
    <property type="term" value="P:tRNA modification"/>
    <property type="evidence" value="ECO:0007669"/>
    <property type="project" value="InterPro"/>
</dbReference>
<organism evidence="1">
    <name type="scientific">Vibrio phage PH669</name>
    <dbReference type="NCBI Taxonomy" id="2800823"/>
    <lineage>
        <taxon>Viruses</taxon>
        <taxon>Duplodnaviria</taxon>
        <taxon>Heunggongvirae</taxon>
        <taxon>Uroviricota</taxon>
        <taxon>Caudoviricetes</taxon>
        <taxon>Queuovirinae</taxon>
    </lineage>
</organism>
<dbReference type="EMBL" id="MW423738">
    <property type="protein sequence ID" value="QQK88558.1"/>
    <property type="molecule type" value="Genomic_DNA"/>
</dbReference>
<name>A0A7T6ZMD7_9CAUD</name>
<proteinExistence type="predicted"/>